<dbReference type="SMART" id="SM00421">
    <property type="entry name" value="HTH_LUXR"/>
    <property type="match status" value="1"/>
</dbReference>
<dbReference type="Gene3D" id="1.10.10.10">
    <property type="entry name" value="Winged helix-like DNA-binding domain superfamily/Winged helix DNA-binding domain"/>
    <property type="match status" value="1"/>
</dbReference>
<dbReference type="AlphaFoldDB" id="A0A1N7PBG6"/>
<gene>
    <name evidence="4" type="ORF">SAMN05421580_109198</name>
</gene>
<feature type="transmembrane region" description="Helical" evidence="2">
    <location>
        <begin position="65"/>
        <end position="85"/>
    </location>
</feature>
<dbReference type="InterPro" id="IPR016032">
    <property type="entry name" value="Sig_transdc_resp-reg_C-effctor"/>
</dbReference>
<evidence type="ECO:0000259" key="3">
    <source>
        <dbReference type="SMART" id="SM00421"/>
    </source>
</evidence>
<dbReference type="GO" id="GO:0006355">
    <property type="term" value="P:regulation of DNA-templated transcription"/>
    <property type="evidence" value="ECO:0007669"/>
    <property type="project" value="InterPro"/>
</dbReference>
<dbReference type="GO" id="GO:0003677">
    <property type="term" value="F:DNA binding"/>
    <property type="evidence" value="ECO:0007669"/>
    <property type="project" value="InterPro"/>
</dbReference>
<dbReference type="OrthoDB" id="8277135at2"/>
<sequence length="234" mass="25158">MTEQISESARPSPVVQSWLRSRVIVVALFVLQAIPALYYVSDIVSALIGIALPPIPWELREAFEIGAAVALLVGLGFGAHVLLAVRREAKVAREGLRRASAEFADLLEERFTEWGLTPAERDVALFAIKGLSLAEIAQLRATSEGTVKAQTASIYRKAGVGARSQLVSLFIEDLMEVPEQRAAVDRAETHPVPRSATPAPRTAAKAEKTGAETVLRKSAPATKSRARAARVSKA</sequence>
<dbReference type="InterPro" id="IPR000792">
    <property type="entry name" value="Tscrpt_reg_LuxR_C"/>
</dbReference>
<evidence type="ECO:0000313" key="5">
    <source>
        <dbReference type="Proteomes" id="UP000186221"/>
    </source>
</evidence>
<proteinExistence type="predicted"/>
<keyword evidence="2" id="KW-0812">Transmembrane</keyword>
<feature type="transmembrane region" description="Helical" evidence="2">
    <location>
        <begin position="23"/>
        <end position="53"/>
    </location>
</feature>
<protein>
    <submittedName>
        <fullName evidence="4">Regulatory protein, luxR family</fullName>
    </submittedName>
</protein>
<dbReference type="Proteomes" id="UP000186221">
    <property type="component" value="Unassembled WGS sequence"/>
</dbReference>
<dbReference type="SUPFAM" id="SSF46894">
    <property type="entry name" value="C-terminal effector domain of the bipartite response regulators"/>
    <property type="match status" value="1"/>
</dbReference>
<dbReference type="CDD" id="cd06170">
    <property type="entry name" value="LuxR_C_like"/>
    <property type="match status" value="1"/>
</dbReference>
<feature type="domain" description="HTH luxR-type" evidence="3">
    <location>
        <begin position="113"/>
        <end position="170"/>
    </location>
</feature>
<dbReference type="EMBL" id="FTOG01000009">
    <property type="protein sequence ID" value="SIT07921.1"/>
    <property type="molecule type" value="Genomic_DNA"/>
</dbReference>
<feature type="compositionally biased region" description="Basic residues" evidence="1">
    <location>
        <begin position="224"/>
        <end position="234"/>
    </location>
</feature>
<name>A0A1N7PBG6_9RHOB</name>
<accession>A0A1N7PBG6</accession>
<feature type="compositionally biased region" description="Low complexity" evidence="1">
    <location>
        <begin position="193"/>
        <end position="203"/>
    </location>
</feature>
<feature type="region of interest" description="Disordered" evidence="1">
    <location>
        <begin position="182"/>
        <end position="234"/>
    </location>
</feature>
<evidence type="ECO:0000256" key="1">
    <source>
        <dbReference type="SAM" id="MobiDB-lite"/>
    </source>
</evidence>
<keyword evidence="2" id="KW-1133">Transmembrane helix</keyword>
<keyword evidence="5" id="KW-1185">Reference proteome</keyword>
<feature type="compositionally biased region" description="Basic and acidic residues" evidence="1">
    <location>
        <begin position="182"/>
        <end position="191"/>
    </location>
</feature>
<dbReference type="Pfam" id="PF00196">
    <property type="entry name" value="GerE"/>
    <property type="match status" value="1"/>
</dbReference>
<organism evidence="4 5">
    <name type="scientific">Rhodobacter aestuarii</name>
    <dbReference type="NCBI Taxonomy" id="453582"/>
    <lineage>
        <taxon>Bacteria</taxon>
        <taxon>Pseudomonadati</taxon>
        <taxon>Pseudomonadota</taxon>
        <taxon>Alphaproteobacteria</taxon>
        <taxon>Rhodobacterales</taxon>
        <taxon>Rhodobacter group</taxon>
        <taxon>Rhodobacter</taxon>
    </lineage>
</organism>
<keyword evidence="2" id="KW-0472">Membrane</keyword>
<dbReference type="InterPro" id="IPR036388">
    <property type="entry name" value="WH-like_DNA-bd_sf"/>
</dbReference>
<evidence type="ECO:0000313" key="4">
    <source>
        <dbReference type="EMBL" id="SIT07921.1"/>
    </source>
</evidence>
<dbReference type="STRING" id="453582.SAMN05421580_109198"/>
<reference evidence="5" key="1">
    <citation type="submission" date="2017-01" db="EMBL/GenBank/DDBJ databases">
        <authorList>
            <person name="Varghese N."/>
            <person name="Submissions S."/>
        </authorList>
    </citation>
    <scope>NUCLEOTIDE SEQUENCE [LARGE SCALE GENOMIC DNA]</scope>
    <source>
        <strain evidence="5">DSM 19945</strain>
    </source>
</reference>
<evidence type="ECO:0000256" key="2">
    <source>
        <dbReference type="SAM" id="Phobius"/>
    </source>
</evidence>
<dbReference type="RefSeq" id="WP_076485702.1">
    <property type="nucleotide sequence ID" value="NZ_FTOG01000009.1"/>
</dbReference>